<name>A0ACB9J169_9ASTR</name>
<protein>
    <submittedName>
        <fullName evidence="1">Uncharacterized protein</fullName>
    </submittedName>
</protein>
<sequence>MARARSVKVVIDGRDGGGGSTTVRSSPSRELVLTIKLALDCAPELKSMQPSIKVLKVQQLMQNLKFYTVFKNQMSKTN</sequence>
<evidence type="ECO:0000313" key="2">
    <source>
        <dbReference type="Proteomes" id="UP001056120"/>
    </source>
</evidence>
<proteinExistence type="predicted"/>
<accession>A0ACB9J169</accession>
<dbReference type="EMBL" id="CM042023">
    <property type="protein sequence ID" value="KAI3813491.1"/>
    <property type="molecule type" value="Genomic_DNA"/>
</dbReference>
<reference evidence="2" key="1">
    <citation type="journal article" date="2022" name="Mol. Ecol. Resour.">
        <title>The genomes of chicory, endive, great burdock and yacon provide insights into Asteraceae palaeo-polyploidization history and plant inulin production.</title>
        <authorList>
            <person name="Fan W."/>
            <person name="Wang S."/>
            <person name="Wang H."/>
            <person name="Wang A."/>
            <person name="Jiang F."/>
            <person name="Liu H."/>
            <person name="Zhao H."/>
            <person name="Xu D."/>
            <person name="Zhang Y."/>
        </authorList>
    </citation>
    <scope>NUCLEOTIDE SEQUENCE [LARGE SCALE GENOMIC DNA]</scope>
    <source>
        <strain evidence="2">cv. Yunnan</strain>
    </source>
</reference>
<gene>
    <name evidence="1" type="ORF">L1987_18216</name>
</gene>
<evidence type="ECO:0000313" key="1">
    <source>
        <dbReference type="EMBL" id="KAI3813491.1"/>
    </source>
</evidence>
<comment type="caution">
    <text evidence="1">The sequence shown here is derived from an EMBL/GenBank/DDBJ whole genome shotgun (WGS) entry which is preliminary data.</text>
</comment>
<reference evidence="1 2" key="2">
    <citation type="journal article" date="2022" name="Mol. Ecol. Resour.">
        <title>The genomes of chicory, endive, great burdock and yacon provide insights into Asteraceae paleo-polyploidization history and plant inulin production.</title>
        <authorList>
            <person name="Fan W."/>
            <person name="Wang S."/>
            <person name="Wang H."/>
            <person name="Wang A."/>
            <person name="Jiang F."/>
            <person name="Liu H."/>
            <person name="Zhao H."/>
            <person name="Xu D."/>
            <person name="Zhang Y."/>
        </authorList>
    </citation>
    <scope>NUCLEOTIDE SEQUENCE [LARGE SCALE GENOMIC DNA]</scope>
    <source>
        <strain evidence="2">cv. Yunnan</strain>
        <tissue evidence="1">Leaves</tissue>
    </source>
</reference>
<dbReference type="Proteomes" id="UP001056120">
    <property type="component" value="Linkage Group LG06"/>
</dbReference>
<organism evidence="1 2">
    <name type="scientific">Smallanthus sonchifolius</name>
    <dbReference type="NCBI Taxonomy" id="185202"/>
    <lineage>
        <taxon>Eukaryota</taxon>
        <taxon>Viridiplantae</taxon>
        <taxon>Streptophyta</taxon>
        <taxon>Embryophyta</taxon>
        <taxon>Tracheophyta</taxon>
        <taxon>Spermatophyta</taxon>
        <taxon>Magnoliopsida</taxon>
        <taxon>eudicotyledons</taxon>
        <taxon>Gunneridae</taxon>
        <taxon>Pentapetalae</taxon>
        <taxon>asterids</taxon>
        <taxon>campanulids</taxon>
        <taxon>Asterales</taxon>
        <taxon>Asteraceae</taxon>
        <taxon>Asteroideae</taxon>
        <taxon>Heliantheae alliance</taxon>
        <taxon>Millerieae</taxon>
        <taxon>Smallanthus</taxon>
    </lineage>
</organism>
<keyword evidence="2" id="KW-1185">Reference proteome</keyword>